<dbReference type="VEuPathDB" id="VectorBase:RPRC013622"/>
<keyword evidence="2" id="KW-0677">Repeat</keyword>
<reference evidence="6" key="1">
    <citation type="submission" date="2019-04" db="EMBL/GenBank/DDBJ databases">
        <title>Analysis of the testis transcriptome of the Chagas disease vector Rhodnius prolixus.</title>
        <authorList>
            <person name="Cesar J."/>
            <person name="Ribeiro J.M."/>
            <person name="Pereira M.H."/>
            <person name="Araujo R.N."/>
            <person name="Gontijo N.F."/>
            <person name="Pessoa G."/>
            <person name="Sant'Anna M.V."/>
            <person name="Sorgine M.H."/>
            <person name="Majerowicz D."/>
            <person name="Carvalho A.B."/>
            <person name="Braz G."/>
            <person name="Mesquita R."/>
            <person name="Lagerblad P.O."/>
            <person name="Koerich L.B."/>
        </authorList>
    </citation>
    <scope>NUCLEOTIDE SEQUENCE</scope>
</reference>
<dbReference type="GO" id="GO:0051879">
    <property type="term" value="F:Hsp90 protein binding"/>
    <property type="evidence" value="ECO:0007669"/>
    <property type="project" value="TreeGrafter"/>
</dbReference>
<dbReference type="PANTHER" id="PTHR46674">
    <property type="entry name" value="INACTIVE PEPTIDYL-PROLYL CIS-TRANS ISOMERASE FKBP6"/>
    <property type="match status" value="1"/>
</dbReference>
<evidence type="ECO:0000259" key="5">
    <source>
        <dbReference type="PROSITE" id="PS50059"/>
    </source>
</evidence>
<dbReference type="PROSITE" id="PS50059">
    <property type="entry name" value="FKBP_PPIASE"/>
    <property type="match status" value="1"/>
</dbReference>
<dbReference type="GO" id="GO:0007283">
    <property type="term" value="P:spermatogenesis"/>
    <property type="evidence" value="ECO:0007669"/>
    <property type="project" value="TreeGrafter"/>
</dbReference>
<dbReference type="EMBL" id="GHKJ01000433">
    <property type="protein sequence ID" value="MOY45463.1"/>
    <property type="molecule type" value="Transcribed_RNA"/>
</dbReference>
<dbReference type="GO" id="GO:0034587">
    <property type="term" value="P:piRNA processing"/>
    <property type="evidence" value="ECO:0007669"/>
    <property type="project" value="TreeGrafter"/>
</dbReference>
<evidence type="ECO:0000313" key="6">
    <source>
        <dbReference type="EMBL" id="MOY45463.1"/>
    </source>
</evidence>
<keyword evidence="3" id="KW-0802">TPR repeat</keyword>
<dbReference type="InterPro" id="IPR042282">
    <property type="entry name" value="FKBP6/shu"/>
</dbReference>
<comment type="catalytic activity">
    <reaction evidence="4">
        <text>[protein]-peptidylproline (omega=180) = [protein]-peptidylproline (omega=0)</text>
        <dbReference type="Rhea" id="RHEA:16237"/>
        <dbReference type="Rhea" id="RHEA-COMP:10747"/>
        <dbReference type="Rhea" id="RHEA-COMP:10748"/>
        <dbReference type="ChEBI" id="CHEBI:83833"/>
        <dbReference type="ChEBI" id="CHEBI:83834"/>
        <dbReference type="EC" id="5.2.1.8"/>
    </reaction>
</comment>
<evidence type="ECO:0000256" key="2">
    <source>
        <dbReference type="ARBA" id="ARBA00022737"/>
    </source>
</evidence>
<dbReference type="GO" id="GO:0005737">
    <property type="term" value="C:cytoplasm"/>
    <property type="evidence" value="ECO:0007669"/>
    <property type="project" value="TreeGrafter"/>
</dbReference>
<evidence type="ECO:0000256" key="1">
    <source>
        <dbReference type="ARBA" id="ARBA00009648"/>
    </source>
</evidence>
<dbReference type="InterPro" id="IPR001179">
    <property type="entry name" value="PPIase_FKBP_dom"/>
</dbReference>
<comment type="similarity">
    <text evidence="1">Belongs to the FKBP6 family.</text>
</comment>
<dbReference type="SUPFAM" id="SSF54534">
    <property type="entry name" value="FKBP-like"/>
    <property type="match status" value="1"/>
</dbReference>
<proteinExistence type="inferred from homology"/>
<dbReference type="EC" id="5.2.1.8" evidence="4"/>
<dbReference type="AlphaFoldDB" id="A0A4P6D6H5"/>
<keyword evidence="4" id="KW-0697">Rotamase</keyword>
<keyword evidence="4 6" id="KW-0413">Isomerase</keyword>
<dbReference type="RefSeq" id="XP_073995051.1">
    <property type="nucleotide sequence ID" value="XM_074138950.1"/>
</dbReference>
<dbReference type="PANTHER" id="PTHR46674:SF1">
    <property type="entry name" value="INACTIVE PEPTIDYL-PROLYL CIS-TRANS ISOMERASE FKBP6"/>
    <property type="match status" value="1"/>
</dbReference>
<protein>
    <recommendedName>
        <fullName evidence="4">peptidylprolyl isomerase</fullName>
        <ecNumber evidence="4">5.2.1.8</ecNumber>
    </recommendedName>
</protein>
<dbReference type="Gene3D" id="1.25.40.10">
    <property type="entry name" value="Tetratricopeptide repeat domain"/>
    <property type="match status" value="1"/>
</dbReference>
<dbReference type="GeneID" id="141459644"/>
<dbReference type="InterPro" id="IPR011990">
    <property type="entry name" value="TPR-like_helical_dom_sf"/>
</dbReference>
<organism evidence="6">
    <name type="scientific">Rhodnius prolixus</name>
    <name type="common">Triatomid bug</name>
    <dbReference type="NCBI Taxonomy" id="13249"/>
    <lineage>
        <taxon>Eukaryota</taxon>
        <taxon>Metazoa</taxon>
        <taxon>Ecdysozoa</taxon>
        <taxon>Arthropoda</taxon>
        <taxon>Hexapoda</taxon>
        <taxon>Insecta</taxon>
        <taxon>Pterygota</taxon>
        <taxon>Neoptera</taxon>
        <taxon>Paraneoptera</taxon>
        <taxon>Hemiptera</taxon>
        <taxon>Heteroptera</taxon>
        <taxon>Panheteroptera</taxon>
        <taxon>Cimicomorpha</taxon>
        <taxon>Reduviidae</taxon>
        <taxon>Triatominae</taxon>
        <taxon>Rhodnius</taxon>
    </lineage>
</organism>
<name>A0A4P6D6H5_RHOPR</name>
<dbReference type="SUPFAM" id="SSF48452">
    <property type="entry name" value="TPR-like"/>
    <property type="match status" value="1"/>
</dbReference>
<accession>A0A4P6D6H5</accession>
<evidence type="ECO:0000256" key="3">
    <source>
        <dbReference type="ARBA" id="ARBA00022803"/>
    </source>
</evidence>
<feature type="domain" description="PPIase FKBP-type" evidence="5">
    <location>
        <begin position="97"/>
        <end position="187"/>
    </location>
</feature>
<sequence length="372" mass="42538">MSQGYYPNKGVPIKDGIDLSNLLSGVEFTLDVPGNNLQDEVDDTIQFDNFLDEVLSEDETRQYGMFEEIREKMVDLTDDGKLKKYIVREGTGPNPGDVPVFVHYIAYIENNKTPFDSTYGRLKKPEKIKLGVGAVYEGFEMAVKSMKKDEISLFLIHPDLAFKSMGVPPRIPKNATLFLEIELVEIGKIVEEKIDDGLQIKDKRSFSEVYNQVKALLVQSRMDFSINNIINIISNYRKAERLLSSCRLMNDTEEAKWKKLLFKVYLNLCVCYNHEKYNKPKLVCVTAREALQTVPEFAEKSDKLFYQFGKAKFALHSLSDALGCFKKAAKLRGVEDAEIKRQIDLVLLKMEEEQNGEELDKHIGFSPSRTEK</sequence>
<dbReference type="GO" id="GO:0003755">
    <property type="term" value="F:peptidyl-prolyl cis-trans isomerase activity"/>
    <property type="evidence" value="ECO:0007669"/>
    <property type="project" value="UniProtKB-KW"/>
</dbReference>
<dbReference type="InterPro" id="IPR046357">
    <property type="entry name" value="PPIase_dom_sf"/>
</dbReference>
<dbReference type="Gene3D" id="3.10.50.40">
    <property type="match status" value="1"/>
</dbReference>
<dbReference type="Pfam" id="PF00254">
    <property type="entry name" value="FKBP_C"/>
    <property type="match status" value="1"/>
</dbReference>
<evidence type="ECO:0000256" key="4">
    <source>
        <dbReference type="PROSITE-ProRule" id="PRU00277"/>
    </source>
</evidence>